<dbReference type="KEGG" id="adl:AURDEDRAFT_125097"/>
<dbReference type="AlphaFoldDB" id="J0DDI4"/>
<dbReference type="EMBL" id="JH687770">
    <property type="protein sequence ID" value="EJD44504.1"/>
    <property type="molecule type" value="Genomic_DNA"/>
</dbReference>
<dbReference type="InParanoid" id="J0DDI4"/>
<feature type="region of interest" description="Disordered" evidence="1">
    <location>
        <begin position="547"/>
        <end position="577"/>
    </location>
</feature>
<protein>
    <submittedName>
        <fullName evidence="2">Uncharacterized protein</fullName>
    </submittedName>
</protein>
<evidence type="ECO:0000256" key="1">
    <source>
        <dbReference type="SAM" id="MobiDB-lite"/>
    </source>
</evidence>
<gene>
    <name evidence="2" type="ORF">AURDEDRAFT_125097</name>
</gene>
<feature type="compositionally biased region" description="Basic and acidic residues" evidence="1">
    <location>
        <begin position="568"/>
        <end position="577"/>
    </location>
</feature>
<accession>J0DDI4</accession>
<proteinExistence type="predicted"/>
<name>J0DDI4_AURST</name>
<evidence type="ECO:0000313" key="3">
    <source>
        <dbReference type="Proteomes" id="UP000006514"/>
    </source>
</evidence>
<dbReference type="Proteomes" id="UP000006514">
    <property type="component" value="Unassembled WGS sequence"/>
</dbReference>
<keyword evidence="3" id="KW-1185">Reference proteome</keyword>
<organism evidence="2 3">
    <name type="scientific">Auricularia subglabra (strain TFB-10046 / SS5)</name>
    <name type="common">White-rot fungus</name>
    <name type="synonym">Auricularia delicata (strain TFB10046)</name>
    <dbReference type="NCBI Taxonomy" id="717982"/>
    <lineage>
        <taxon>Eukaryota</taxon>
        <taxon>Fungi</taxon>
        <taxon>Dikarya</taxon>
        <taxon>Basidiomycota</taxon>
        <taxon>Agaricomycotina</taxon>
        <taxon>Agaricomycetes</taxon>
        <taxon>Auriculariales</taxon>
        <taxon>Auriculariaceae</taxon>
        <taxon>Auricularia</taxon>
    </lineage>
</organism>
<reference evidence="3" key="1">
    <citation type="journal article" date="2012" name="Science">
        <title>The Paleozoic origin of enzymatic lignin decomposition reconstructed from 31 fungal genomes.</title>
        <authorList>
            <person name="Floudas D."/>
            <person name="Binder M."/>
            <person name="Riley R."/>
            <person name="Barry K."/>
            <person name="Blanchette R.A."/>
            <person name="Henrissat B."/>
            <person name="Martinez A.T."/>
            <person name="Otillar R."/>
            <person name="Spatafora J.W."/>
            <person name="Yadav J.S."/>
            <person name="Aerts A."/>
            <person name="Benoit I."/>
            <person name="Boyd A."/>
            <person name="Carlson A."/>
            <person name="Copeland A."/>
            <person name="Coutinho P.M."/>
            <person name="de Vries R.P."/>
            <person name="Ferreira P."/>
            <person name="Findley K."/>
            <person name="Foster B."/>
            <person name="Gaskell J."/>
            <person name="Glotzer D."/>
            <person name="Gorecki P."/>
            <person name="Heitman J."/>
            <person name="Hesse C."/>
            <person name="Hori C."/>
            <person name="Igarashi K."/>
            <person name="Jurgens J.A."/>
            <person name="Kallen N."/>
            <person name="Kersten P."/>
            <person name="Kohler A."/>
            <person name="Kuees U."/>
            <person name="Kumar T.K.A."/>
            <person name="Kuo A."/>
            <person name="LaButti K."/>
            <person name="Larrondo L.F."/>
            <person name="Lindquist E."/>
            <person name="Ling A."/>
            <person name="Lombard V."/>
            <person name="Lucas S."/>
            <person name="Lundell T."/>
            <person name="Martin R."/>
            <person name="McLaughlin D.J."/>
            <person name="Morgenstern I."/>
            <person name="Morin E."/>
            <person name="Murat C."/>
            <person name="Nagy L.G."/>
            <person name="Nolan M."/>
            <person name="Ohm R.A."/>
            <person name="Patyshakuliyeva A."/>
            <person name="Rokas A."/>
            <person name="Ruiz-Duenas F.J."/>
            <person name="Sabat G."/>
            <person name="Salamov A."/>
            <person name="Samejima M."/>
            <person name="Schmutz J."/>
            <person name="Slot J.C."/>
            <person name="St John F."/>
            <person name="Stenlid J."/>
            <person name="Sun H."/>
            <person name="Sun S."/>
            <person name="Syed K."/>
            <person name="Tsang A."/>
            <person name="Wiebenga A."/>
            <person name="Young D."/>
            <person name="Pisabarro A."/>
            <person name="Eastwood D.C."/>
            <person name="Martin F."/>
            <person name="Cullen D."/>
            <person name="Grigoriev I.V."/>
            <person name="Hibbett D.S."/>
        </authorList>
    </citation>
    <scope>NUCLEOTIDE SEQUENCE [LARGE SCALE GENOMIC DNA]</scope>
    <source>
        <strain evidence="3">TFB10046</strain>
    </source>
</reference>
<sequence>MSVQGKLAGSVAHYFSTLLPLTNRDKRTGDLVLQPAEFRAYNLAASIAVPMNTDDRVKDICLALCSHLKNLSPCNARKLMSVYPHPVVDAVSNAKLWLSMHSDIDLRLIRATYLVASPARFGLDVSMGIALLRSIEVTRPWVGYCRNGGDGAGMTRMLHVLFIWRELFTTDGAVDAVVGCLRHVFPRRDTAQLSLWDSPDPTARLAHILASTIHSGVQCYCLCDRTTRDAAVQHLLWLLAGSESGASSRGRVVLSQLWPDGRRVCPDAVQAVKDIVGSPAFLRPTYAYPALIALGVIGRRLRDCRRSPLSKALAQHCASYLEIVLRNALLVSDEAQLSSMLDCIVDFRIISNLAASLQHPDDKVRVFVVLSGYMLRPQCRQRHGDWFAGRVLFHGGYTSLSHPTAGSWRLRSLVGEIVCHLLAETRLRKRTAYNGFLGLLLSLARRDKATRDDVERLGGDVRDGFERFHASCKVPCVRTESNGGDAEADSDSARAVADALEAGFVCQTDSTLSMAEAQEDDRGAHRPSGTVLSHSCGTGRVAVCRSTPDHVSVDMSPSKLPEPELEPSEARDRREKV</sequence>
<evidence type="ECO:0000313" key="2">
    <source>
        <dbReference type="EMBL" id="EJD44504.1"/>
    </source>
</evidence>